<evidence type="ECO:0000313" key="2">
    <source>
        <dbReference type="Proteomes" id="UP000271889"/>
    </source>
</evidence>
<evidence type="ECO:0000313" key="1">
    <source>
        <dbReference type="EMBL" id="VDN19258.1"/>
    </source>
</evidence>
<name>A0A3P7MA26_CYLGO</name>
<protein>
    <submittedName>
        <fullName evidence="1">Uncharacterized protein</fullName>
    </submittedName>
</protein>
<dbReference type="Proteomes" id="UP000271889">
    <property type="component" value="Unassembled WGS sequence"/>
</dbReference>
<gene>
    <name evidence="1" type="ORF">CGOC_LOCUS8514</name>
</gene>
<dbReference type="AlphaFoldDB" id="A0A3P7MA26"/>
<organism evidence="1 2">
    <name type="scientific">Cylicostephanus goldi</name>
    <name type="common">Nematode worm</name>
    <dbReference type="NCBI Taxonomy" id="71465"/>
    <lineage>
        <taxon>Eukaryota</taxon>
        <taxon>Metazoa</taxon>
        <taxon>Ecdysozoa</taxon>
        <taxon>Nematoda</taxon>
        <taxon>Chromadorea</taxon>
        <taxon>Rhabditida</taxon>
        <taxon>Rhabditina</taxon>
        <taxon>Rhabditomorpha</taxon>
        <taxon>Strongyloidea</taxon>
        <taxon>Strongylidae</taxon>
        <taxon>Cylicostephanus</taxon>
    </lineage>
</organism>
<dbReference type="EMBL" id="UYRV01104322">
    <property type="protein sequence ID" value="VDN19258.1"/>
    <property type="molecule type" value="Genomic_DNA"/>
</dbReference>
<sequence length="231" mass="26486">MDDGIYSSAILFEFFSKLQKSRIPVETRMSFAKAIAGFYDFLSVHIDAAAGKQRLPAITQGRDRIAHILRKLREEGKSLSSYRAIRQPAVKEYEPYAVARAIATDESIRSTLHSIYRQFGRTDNITRRQYNYFLGALMFYIVQCNTARNEVIYKMRYGSIVDFNEQGLAHTGLRPVELDVQSGPKELFVGAYPHPKSLNRLREQSSFTGGFFVLDEESRFLQGASQSFRIW</sequence>
<proteinExistence type="predicted"/>
<dbReference type="OrthoDB" id="5876627at2759"/>
<accession>A0A3P7MA26</accession>
<reference evidence="1 2" key="1">
    <citation type="submission" date="2018-11" db="EMBL/GenBank/DDBJ databases">
        <authorList>
            <consortium name="Pathogen Informatics"/>
        </authorList>
    </citation>
    <scope>NUCLEOTIDE SEQUENCE [LARGE SCALE GENOMIC DNA]</scope>
</reference>
<keyword evidence="2" id="KW-1185">Reference proteome</keyword>